<dbReference type="Pfam" id="PF09296">
    <property type="entry name" value="NUDIX-like"/>
    <property type="match status" value="1"/>
</dbReference>
<dbReference type="CDD" id="cd03429">
    <property type="entry name" value="NUDIX_NADH_pyrophosphatase_Nudt13"/>
    <property type="match status" value="1"/>
</dbReference>
<feature type="domain" description="Nudix hydrolase" evidence="10">
    <location>
        <begin position="285"/>
        <end position="418"/>
    </location>
</feature>
<evidence type="ECO:0000256" key="6">
    <source>
        <dbReference type="ARBA" id="ARBA00022801"/>
    </source>
</evidence>
<dbReference type="SUPFAM" id="SSF55811">
    <property type="entry name" value="Nudix"/>
    <property type="match status" value="1"/>
</dbReference>
<protein>
    <recommendedName>
        <fullName evidence="4">NAD(+) diphosphatase</fullName>
        <ecNumber evidence="4">3.6.1.22</ecNumber>
    </recommendedName>
</protein>
<evidence type="ECO:0000313" key="11">
    <source>
        <dbReference type="Proteomes" id="UP000504603"/>
    </source>
</evidence>
<dbReference type="PANTHER" id="PTHR42904">
    <property type="entry name" value="NUDIX HYDROLASE, NUDC SUBFAMILY"/>
    <property type="match status" value="1"/>
</dbReference>
<dbReference type="InterPro" id="IPR015376">
    <property type="entry name" value="Znr_NADH_PPase"/>
</dbReference>
<dbReference type="EC" id="3.6.1.22" evidence="4"/>
<dbReference type="InterPro" id="IPR000086">
    <property type="entry name" value="NUDIX_hydrolase_dom"/>
</dbReference>
<dbReference type="InterPro" id="IPR020476">
    <property type="entry name" value="Nudix_hydrolase"/>
</dbReference>
<evidence type="ECO:0000259" key="10">
    <source>
        <dbReference type="PROSITE" id="PS51462"/>
    </source>
</evidence>
<dbReference type="PANTHER" id="PTHR42904:SF6">
    <property type="entry name" value="NAD-CAPPED RNA HYDROLASE NUDT12"/>
    <property type="match status" value="1"/>
</dbReference>
<evidence type="ECO:0000256" key="4">
    <source>
        <dbReference type="ARBA" id="ARBA00012381"/>
    </source>
</evidence>
<sequence length="468" mass="51788">MANGARTIATVSKSTSRLLLRLPPSTPIINLHEPTPSFSTRNRATLLSIVSSTSPFRAPFSPSFNGATFCSFSSAPSMSINLQSHAFARNPIRSKTPKPEDPFSPNSSFESLKTRLLEKTPLLSSPDFRILPFRKGWPLVSCNGGKGNDDSASNWSLGWISLADCKSLLAISGSQLTADLLVYLGSSVEEDAVYWAIDLSGEDNLAAELGQKQLSFVELRTLMVATNWLDTWAMGQLAIAGHGRALLDWHRTSRFCGHCGERTVPVEAGLQKECSNHSCKLRIFPRVDPVVIMLVIDTENDRALLSRQSRYVPRKWSCLAGFMEPGESLEEAVIRETMEETGIELEEVVYYSSQPWPVGRSTMPCQLMVGFFAYAKSLDINVDKRELEDAQWHSREDVKRALTLTQYEKAQQTAAAKVEEMCKGVERGHTQSTDSNSEDGGLAPMFLPGPYAIAHKLISSWVYQEKGK</sequence>
<dbReference type="FunFam" id="3.90.79.10:FF:000040">
    <property type="entry name" value="Nudix hydrolase 19, chloroplastic"/>
    <property type="match status" value="1"/>
</dbReference>
<dbReference type="GO" id="GO:0019677">
    <property type="term" value="P:NAD+ catabolic process"/>
    <property type="evidence" value="ECO:0007669"/>
    <property type="project" value="TreeGrafter"/>
</dbReference>
<evidence type="ECO:0000256" key="7">
    <source>
        <dbReference type="ARBA" id="ARBA00022842"/>
    </source>
</evidence>
<evidence type="ECO:0000256" key="3">
    <source>
        <dbReference type="ARBA" id="ARBA00009595"/>
    </source>
</evidence>
<dbReference type="OrthoDB" id="10249612at2759"/>
<proteinExistence type="inferred from homology"/>
<accession>A0A6J1CUJ9</accession>
<dbReference type="PROSITE" id="PS51462">
    <property type="entry name" value="NUDIX"/>
    <property type="match status" value="1"/>
</dbReference>
<evidence type="ECO:0000256" key="9">
    <source>
        <dbReference type="ARBA" id="ARBA00023679"/>
    </source>
</evidence>
<keyword evidence="8" id="KW-0520">NAD</keyword>
<dbReference type="KEGG" id="mcha:111014483"/>
<gene>
    <name evidence="12" type="primary">LOC111014483</name>
</gene>
<keyword evidence="6" id="KW-0378">Hydrolase</keyword>
<dbReference type="InterPro" id="IPR050241">
    <property type="entry name" value="NAD-cap_RNA_hydrolase_NudC"/>
</dbReference>
<keyword evidence="11" id="KW-1185">Reference proteome</keyword>
<dbReference type="PRINTS" id="PR00502">
    <property type="entry name" value="NUDIXFAMILY"/>
</dbReference>
<dbReference type="GeneID" id="111014483"/>
<evidence type="ECO:0000256" key="8">
    <source>
        <dbReference type="ARBA" id="ARBA00023027"/>
    </source>
</evidence>
<dbReference type="Pfam" id="PF00293">
    <property type="entry name" value="NUDIX"/>
    <property type="match status" value="1"/>
</dbReference>
<dbReference type="GO" id="GO:0005777">
    <property type="term" value="C:peroxisome"/>
    <property type="evidence" value="ECO:0007669"/>
    <property type="project" value="TreeGrafter"/>
</dbReference>
<comment type="cofactor">
    <cofactor evidence="1">
        <name>Mg(2+)</name>
        <dbReference type="ChEBI" id="CHEBI:18420"/>
    </cofactor>
</comment>
<dbReference type="Proteomes" id="UP000504603">
    <property type="component" value="Unplaced"/>
</dbReference>
<evidence type="ECO:0000256" key="1">
    <source>
        <dbReference type="ARBA" id="ARBA00001946"/>
    </source>
</evidence>
<keyword evidence="5" id="KW-0479">Metal-binding</keyword>
<evidence type="ECO:0000313" key="12">
    <source>
        <dbReference type="RefSeq" id="XP_022144923.1"/>
    </source>
</evidence>
<dbReference type="NCBIfam" id="NF001299">
    <property type="entry name" value="PRK00241.1"/>
    <property type="match status" value="1"/>
</dbReference>
<name>A0A6J1CUJ9_MOMCH</name>
<comment type="catalytic activity">
    <reaction evidence="9">
        <text>a 5'-end NAD(+)-phospho-ribonucleoside in mRNA + H2O = a 5'-end phospho-adenosine-phospho-ribonucleoside in mRNA + beta-nicotinamide D-ribonucleotide + 2 H(+)</text>
        <dbReference type="Rhea" id="RHEA:60876"/>
        <dbReference type="Rhea" id="RHEA-COMP:15698"/>
        <dbReference type="Rhea" id="RHEA-COMP:15719"/>
        <dbReference type="ChEBI" id="CHEBI:14649"/>
        <dbReference type="ChEBI" id="CHEBI:15377"/>
        <dbReference type="ChEBI" id="CHEBI:15378"/>
        <dbReference type="ChEBI" id="CHEBI:144029"/>
        <dbReference type="ChEBI" id="CHEBI:144051"/>
    </reaction>
    <physiologicalReaction direction="left-to-right" evidence="9">
        <dbReference type="Rhea" id="RHEA:60877"/>
    </physiologicalReaction>
</comment>
<dbReference type="GO" id="GO:0046872">
    <property type="term" value="F:metal ion binding"/>
    <property type="evidence" value="ECO:0007669"/>
    <property type="project" value="UniProtKB-KW"/>
</dbReference>
<evidence type="ECO:0000256" key="5">
    <source>
        <dbReference type="ARBA" id="ARBA00022723"/>
    </source>
</evidence>
<dbReference type="Pfam" id="PF09297">
    <property type="entry name" value="Zn_ribbon_NUD"/>
    <property type="match status" value="1"/>
</dbReference>
<dbReference type="InterPro" id="IPR020084">
    <property type="entry name" value="NUDIX_hydrolase_CS"/>
</dbReference>
<dbReference type="PROSITE" id="PS00893">
    <property type="entry name" value="NUDIX_BOX"/>
    <property type="match status" value="1"/>
</dbReference>
<dbReference type="InterPro" id="IPR015797">
    <property type="entry name" value="NUDIX_hydrolase-like_dom_sf"/>
</dbReference>
<dbReference type="InterPro" id="IPR015375">
    <property type="entry name" value="NADH_PPase-like_N"/>
</dbReference>
<keyword evidence="7" id="KW-0460">Magnesium</keyword>
<dbReference type="RefSeq" id="XP_022144923.1">
    <property type="nucleotide sequence ID" value="XM_022289231.1"/>
</dbReference>
<dbReference type="AlphaFoldDB" id="A0A6J1CUJ9"/>
<organism evidence="11 12">
    <name type="scientific">Momordica charantia</name>
    <name type="common">Bitter gourd</name>
    <name type="synonym">Balsam pear</name>
    <dbReference type="NCBI Taxonomy" id="3673"/>
    <lineage>
        <taxon>Eukaryota</taxon>
        <taxon>Viridiplantae</taxon>
        <taxon>Streptophyta</taxon>
        <taxon>Embryophyta</taxon>
        <taxon>Tracheophyta</taxon>
        <taxon>Spermatophyta</taxon>
        <taxon>Magnoliopsida</taxon>
        <taxon>eudicotyledons</taxon>
        <taxon>Gunneridae</taxon>
        <taxon>Pentapetalae</taxon>
        <taxon>rosids</taxon>
        <taxon>fabids</taxon>
        <taxon>Cucurbitales</taxon>
        <taxon>Cucurbitaceae</taxon>
        <taxon>Momordiceae</taxon>
        <taxon>Momordica</taxon>
    </lineage>
</organism>
<dbReference type="Gene3D" id="3.90.79.20">
    <property type="match status" value="1"/>
</dbReference>
<comment type="cofactor">
    <cofactor evidence="2">
        <name>Zn(2+)</name>
        <dbReference type="ChEBI" id="CHEBI:29105"/>
    </cofactor>
</comment>
<dbReference type="InterPro" id="IPR049734">
    <property type="entry name" value="NudC-like_C"/>
</dbReference>
<dbReference type="GO" id="GO:0035529">
    <property type="term" value="F:NADH pyrophosphatase activity"/>
    <property type="evidence" value="ECO:0007669"/>
    <property type="project" value="TreeGrafter"/>
</dbReference>
<dbReference type="GO" id="GO:0006742">
    <property type="term" value="P:NADP+ catabolic process"/>
    <property type="evidence" value="ECO:0007669"/>
    <property type="project" value="TreeGrafter"/>
</dbReference>
<dbReference type="GO" id="GO:0005829">
    <property type="term" value="C:cytosol"/>
    <property type="evidence" value="ECO:0007669"/>
    <property type="project" value="TreeGrafter"/>
</dbReference>
<comment type="similarity">
    <text evidence="3">Belongs to the Nudix hydrolase family. NudC subfamily.</text>
</comment>
<dbReference type="Gene3D" id="3.90.79.10">
    <property type="entry name" value="Nucleoside Triphosphate Pyrophosphohydrolase"/>
    <property type="match status" value="1"/>
</dbReference>
<reference evidence="12" key="1">
    <citation type="submission" date="2025-08" db="UniProtKB">
        <authorList>
            <consortium name="RefSeq"/>
        </authorList>
    </citation>
    <scope>IDENTIFICATION</scope>
    <source>
        <strain evidence="12">OHB3-1</strain>
    </source>
</reference>
<evidence type="ECO:0000256" key="2">
    <source>
        <dbReference type="ARBA" id="ARBA00001947"/>
    </source>
</evidence>